<proteinExistence type="inferred from homology"/>
<evidence type="ECO:0000256" key="2">
    <source>
        <dbReference type="ARBA" id="ARBA00001947"/>
    </source>
</evidence>
<evidence type="ECO:0000256" key="11">
    <source>
        <dbReference type="ARBA" id="ARBA00049893"/>
    </source>
</evidence>
<evidence type="ECO:0000256" key="10">
    <source>
        <dbReference type="ARBA" id="ARBA00048968"/>
    </source>
</evidence>
<comment type="catalytic activity">
    <reaction evidence="1">
        <text>inosine + phosphate = alpha-D-ribose 1-phosphate + hypoxanthine</text>
        <dbReference type="Rhea" id="RHEA:27646"/>
        <dbReference type="ChEBI" id="CHEBI:17368"/>
        <dbReference type="ChEBI" id="CHEBI:17596"/>
        <dbReference type="ChEBI" id="CHEBI:43474"/>
        <dbReference type="ChEBI" id="CHEBI:57720"/>
        <dbReference type="EC" id="2.4.2.1"/>
    </reaction>
    <physiologicalReaction direction="left-to-right" evidence="1">
        <dbReference type="Rhea" id="RHEA:27647"/>
    </physiologicalReaction>
</comment>
<keyword evidence="6" id="KW-0479">Metal-binding</keyword>
<accession>A0A419SJH7</accession>
<dbReference type="GO" id="GO:0016787">
    <property type="term" value="F:hydrolase activity"/>
    <property type="evidence" value="ECO:0007669"/>
    <property type="project" value="UniProtKB-KW"/>
</dbReference>
<evidence type="ECO:0000256" key="9">
    <source>
        <dbReference type="ARBA" id="ARBA00047989"/>
    </source>
</evidence>
<dbReference type="GO" id="GO:0017061">
    <property type="term" value="F:S-methyl-5-thioadenosine phosphorylase activity"/>
    <property type="evidence" value="ECO:0007669"/>
    <property type="project" value="UniProtKB-EC"/>
</dbReference>
<comment type="function">
    <text evidence="3">Purine nucleoside enzyme that catalyzes the phosphorolysis of adenosine and inosine nucleosides, yielding D-ribose 1-phosphate and the respective free bases, adenine and hypoxanthine. Also catalyzes the phosphorolysis of S-methyl-5'-thioadenosine into adenine and S-methyl-5-thio-alpha-D-ribose 1-phosphate. Also has adenosine deaminase activity.</text>
</comment>
<comment type="caution">
    <text evidence="13">The sequence shown here is derived from an EMBL/GenBank/DDBJ whole genome shotgun (WGS) entry which is preliminary data.</text>
</comment>
<keyword evidence="7" id="KW-0378">Hydrolase</keyword>
<evidence type="ECO:0000313" key="14">
    <source>
        <dbReference type="Proteomes" id="UP000284219"/>
    </source>
</evidence>
<keyword evidence="5" id="KW-0808">Transferase</keyword>
<dbReference type="SUPFAM" id="SSF64438">
    <property type="entry name" value="CNF1/YfiH-like putative cysteine hydrolases"/>
    <property type="match status" value="1"/>
</dbReference>
<evidence type="ECO:0000313" key="13">
    <source>
        <dbReference type="EMBL" id="RKD24112.1"/>
    </source>
</evidence>
<dbReference type="InterPro" id="IPR003730">
    <property type="entry name" value="Cu_polyphenol_OxRdtase"/>
</dbReference>
<sequence>MEPFEWDRDRLTLRISEWERAVPGLVCGFTTRLGGLSAAPFDSMNCAMHVGDRDQAVIANRELLTQKLQFSIEQWTCAEQVHGNDVVVVTSTQRGKGNKALADAIPSADGLITGDSDVLLASFYADCVPLFFIAPSQRVVGIAHAGWKGTAGNIGARMVEHFAQSFQIEPKEIRVAIGPSIGGCCYEVDGKVVEAIGVQLPKETEPTYTKMKENGKIQLDLKEANRVLLERAGIHSILMSRLCSSCRNDLFYSYRKEAGRTGRMTAFIGFN</sequence>
<dbReference type="InterPro" id="IPR011324">
    <property type="entry name" value="Cytotoxic_necrot_fac-like_cat"/>
</dbReference>
<comment type="catalytic activity">
    <reaction evidence="11">
        <text>S-methyl-5'-thioadenosine + phosphate = 5-(methylsulfanyl)-alpha-D-ribose 1-phosphate + adenine</text>
        <dbReference type="Rhea" id="RHEA:11852"/>
        <dbReference type="ChEBI" id="CHEBI:16708"/>
        <dbReference type="ChEBI" id="CHEBI:17509"/>
        <dbReference type="ChEBI" id="CHEBI:43474"/>
        <dbReference type="ChEBI" id="CHEBI:58533"/>
        <dbReference type="EC" id="2.4.2.28"/>
    </reaction>
    <physiologicalReaction direction="left-to-right" evidence="11">
        <dbReference type="Rhea" id="RHEA:11853"/>
    </physiologicalReaction>
</comment>
<comment type="catalytic activity">
    <reaction evidence="9">
        <text>adenosine + H2O + H(+) = inosine + NH4(+)</text>
        <dbReference type="Rhea" id="RHEA:24408"/>
        <dbReference type="ChEBI" id="CHEBI:15377"/>
        <dbReference type="ChEBI" id="CHEBI:15378"/>
        <dbReference type="ChEBI" id="CHEBI:16335"/>
        <dbReference type="ChEBI" id="CHEBI:17596"/>
        <dbReference type="ChEBI" id="CHEBI:28938"/>
        <dbReference type="EC" id="3.5.4.4"/>
    </reaction>
    <physiologicalReaction direction="left-to-right" evidence="9">
        <dbReference type="Rhea" id="RHEA:24409"/>
    </physiologicalReaction>
</comment>
<protein>
    <recommendedName>
        <fullName evidence="12">Purine nucleoside phosphorylase</fullName>
    </recommendedName>
</protein>
<evidence type="ECO:0000256" key="7">
    <source>
        <dbReference type="ARBA" id="ARBA00022801"/>
    </source>
</evidence>
<dbReference type="AlphaFoldDB" id="A0A419SJH7"/>
<dbReference type="Pfam" id="PF02578">
    <property type="entry name" value="Cu-oxidase_4"/>
    <property type="match status" value="1"/>
</dbReference>
<evidence type="ECO:0000256" key="8">
    <source>
        <dbReference type="ARBA" id="ARBA00022833"/>
    </source>
</evidence>
<dbReference type="EMBL" id="MCHY01000008">
    <property type="protein sequence ID" value="RKD24112.1"/>
    <property type="molecule type" value="Genomic_DNA"/>
</dbReference>
<dbReference type="Proteomes" id="UP000284219">
    <property type="component" value="Unassembled WGS sequence"/>
</dbReference>
<comment type="catalytic activity">
    <reaction evidence="10">
        <text>adenosine + phosphate = alpha-D-ribose 1-phosphate + adenine</text>
        <dbReference type="Rhea" id="RHEA:27642"/>
        <dbReference type="ChEBI" id="CHEBI:16335"/>
        <dbReference type="ChEBI" id="CHEBI:16708"/>
        <dbReference type="ChEBI" id="CHEBI:43474"/>
        <dbReference type="ChEBI" id="CHEBI:57720"/>
        <dbReference type="EC" id="2.4.2.1"/>
    </reaction>
    <physiologicalReaction direction="left-to-right" evidence="10">
        <dbReference type="Rhea" id="RHEA:27643"/>
    </physiologicalReaction>
</comment>
<evidence type="ECO:0000256" key="1">
    <source>
        <dbReference type="ARBA" id="ARBA00000553"/>
    </source>
</evidence>
<dbReference type="Gene3D" id="3.60.140.10">
    <property type="entry name" value="CNF1/YfiH-like putative cysteine hydrolases"/>
    <property type="match status" value="1"/>
</dbReference>
<dbReference type="CDD" id="cd16833">
    <property type="entry name" value="YfiH"/>
    <property type="match status" value="1"/>
</dbReference>
<evidence type="ECO:0000256" key="12">
    <source>
        <dbReference type="RuleBase" id="RU361274"/>
    </source>
</evidence>
<evidence type="ECO:0000256" key="6">
    <source>
        <dbReference type="ARBA" id="ARBA00022723"/>
    </source>
</evidence>
<evidence type="ECO:0000256" key="5">
    <source>
        <dbReference type="ARBA" id="ARBA00022679"/>
    </source>
</evidence>
<dbReference type="InterPro" id="IPR038371">
    <property type="entry name" value="Cu_polyphenol_OxRdtase_sf"/>
</dbReference>
<comment type="cofactor">
    <cofactor evidence="2">
        <name>Zn(2+)</name>
        <dbReference type="ChEBI" id="CHEBI:29105"/>
    </cofactor>
</comment>
<organism evidence="13 14">
    <name type="scientific">Ammoniphilus oxalaticus</name>
    <dbReference type="NCBI Taxonomy" id="66863"/>
    <lineage>
        <taxon>Bacteria</taxon>
        <taxon>Bacillati</taxon>
        <taxon>Bacillota</taxon>
        <taxon>Bacilli</taxon>
        <taxon>Bacillales</taxon>
        <taxon>Paenibacillaceae</taxon>
        <taxon>Aneurinibacillus group</taxon>
        <taxon>Ammoniphilus</taxon>
    </lineage>
</organism>
<evidence type="ECO:0000256" key="3">
    <source>
        <dbReference type="ARBA" id="ARBA00003215"/>
    </source>
</evidence>
<reference evidence="13 14" key="1">
    <citation type="submission" date="2016-08" db="EMBL/GenBank/DDBJ databases">
        <title>Novel Firmicute Genomes.</title>
        <authorList>
            <person name="Poppleton D.I."/>
            <person name="Gribaldo S."/>
        </authorList>
    </citation>
    <scope>NUCLEOTIDE SEQUENCE [LARGE SCALE GENOMIC DNA]</scope>
    <source>
        <strain evidence="13 14">RAOx-1</strain>
    </source>
</reference>
<evidence type="ECO:0000256" key="4">
    <source>
        <dbReference type="ARBA" id="ARBA00007353"/>
    </source>
</evidence>
<comment type="similarity">
    <text evidence="4 12">Belongs to the purine nucleoside phosphorylase YfiH/LACC1 family.</text>
</comment>
<name>A0A419SJH7_9BACL</name>
<dbReference type="OrthoDB" id="4279at2"/>
<keyword evidence="8" id="KW-0862">Zinc</keyword>
<dbReference type="RefSeq" id="WP_120189372.1">
    <property type="nucleotide sequence ID" value="NZ_MCHY01000008.1"/>
</dbReference>
<dbReference type="GO" id="GO:0005507">
    <property type="term" value="F:copper ion binding"/>
    <property type="evidence" value="ECO:0007669"/>
    <property type="project" value="TreeGrafter"/>
</dbReference>
<dbReference type="NCBIfam" id="TIGR00726">
    <property type="entry name" value="peptidoglycan editing factor PgeF"/>
    <property type="match status" value="1"/>
</dbReference>
<gene>
    <name evidence="13" type="ORF">BEP19_06805</name>
</gene>
<dbReference type="PANTHER" id="PTHR30616">
    <property type="entry name" value="UNCHARACTERIZED PROTEIN YFIH"/>
    <property type="match status" value="1"/>
</dbReference>
<keyword evidence="14" id="KW-1185">Reference proteome</keyword>
<dbReference type="PANTHER" id="PTHR30616:SF2">
    <property type="entry name" value="PURINE NUCLEOSIDE PHOSPHORYLASE LACC1"/>
    <property type="match status" value="1"/>
</dbReference>